<evidence type="ECO:0000313" key="10">
    <source>
        <dbReference type="Proteomes" id="UP000566813"/>
    </source>
</evidence>
<dbReference type="InterPro" id="IPR005300">
    <property type="entry name" value="MltA_B"/>
</dbReference>
<dbReference type="Gene3D" id="2.40.40.10">
    <property type="entry name" value="RlpA-like domain"/>
    <property type="match status" value="1"/>
</dbReference>
<dbReference type="GO" id="GO:0019867">
    <property type="term" value="C:outer membrane"/>
    <property type="evidence" value="ECO:0007669"/>
    <property type="project" value="InterPro"/>
</dbReference>
<feature type="region of interest" description="Disordered" evidence="6">
    <location>
        <begin position="40"/>
        <end position="68"/>
    </location>
</feature>
<dbReference type="Proteomes" id="UP000566813">
    <property type="component" value="Unassembled WGS sequence"/>
</dbReference>
<dbReference type="InterPro" id="IPR010611">
    <property type="entry name" value="3D_dom"/>
</dbReference>
<dbReference type="InterPro" id="IPR036908">
    <property type="entry name" value="RlpA-like_sf"/>
</dbReference>
<feature type="chain" id="PRO_5030619056" description="peptidoglycan lytic exotransglycosylase" evidence="7">
    <location>
        <begin position="24"/>
        <end position="428"/>
    </location>
</feature>
<evidence type="ECO:0000256" key="4">
    <source>
        <dbReference type="ARBA" id="ARBA00023316"/>
    </source>
</evidence>
<dbReference type="PIRSF" id="PIRSF019422">
    <property type="entry name" value="MltA"/>
    <property type="match status" value="1"/>
</dbReference>
<evidence type="ECO:0000256" key="1">
    <source>
        <dbReference type="ARBA" id="ARBA00001420"/>
    </source>
</evidence>
<keyword evidence="10" id="KW-1185">Reference proteome</keyword>
<evidence type="ECO:0000256" key="3">
    <source>
        <dbReference type="ARBA" id="ARBA00023239"/>
    </source>
</evidence>
<dbReference type="AlphaFoldDB" id="A0A7X1FU91"/>
<dbReference type="PROSITE" id="PS51257">
    <property type="entry name" value="PROKAR_LIPOPROTEIN"/>
    <property type="match status" value="1"/>
</dbReference>
<feature type="compositionally biased region" description="Pro residues" evidence="6">
    <location>
        <begin position="40"/>
        <end position="58"/>
    </location>
</feature>
<dbReference type="GO" id="GO:0009254">
    <property type="term" value="P:peptidoglycan turnover"/>
    <property type="evidence" value="ECO:0007669"/>
    <property type="project" value="InterPro"/>
</dbReference>
<dbReference type="GO" id="GO:0008933">
    <property type="term" value="F:peptidoglycan lytic transglycosylase activity"/>
    <property type="evidence" value="ECO:0007669"/>
    <property type="project" value="TreeGrafter"/>
</dbReference>
<sequence>MPGKGAVGVFRKHALRLAPMVLAAALSACTVIPHAPPPPGYPAGPAPRPAPTPTPTTPPAAGSAVSLGVQPGPAPQGLAFAGARPAAALRSFIESCKVLVTRTDQSGLTRPADWKPACDAAASWPPARAAEFFASQFESARIGDGRTYVTGYYEPEIAGTRAKQPGFAVPVYAMPPDLVRGWPFETPFDQRAGQPPLGRYDAGGKFLPYYDRAQIEDGALAGKGLEIGWAADPVELFFLQIQGSGRLIGPDGTVVRIGYAGQNGLPYTGIGQVMRDRGLIGTGPGQYPGSMQGIMAYLREHPDDGKALMRMNQSWVFFRELTGDGPIGALGVPVRGQVSVAADPAFVPLGAPVWLVTDREETSGLWVAQDTGGAIKGANRFDSFWGAGPTARTIAGGMSARGDALLLLPKGTLARLASAGSGTTAARK</sequence>
<gene>
    <name evidence="9" type="ORF">H7F51_15580</name>
</gene>
<evidence type="ECO:0000259" key="8">
    <source>
        <dbReference type="SMART" id="SM00925"/>
    </source>
</evidence>
<dbReference type="EC" id="4.2.2.n1" evidence="2"/>
<keyword evidence="7" id="KW-0732">Signal</keyword>
<dbReference type="PANTHER" id="PTHR30124">
    <property type="entry name" value="MEMBRANE-BOUND LYTIC MUREIN TRANSGLYCOSYLASE A"/>
    <property type="match status" value="1"/>
</dbReference>
<keyword evidence="3" id="KW-0456">Lyase</keyword>
<feature type="domain" description="Lytic transglycosylase MltA" evidence="8">
    <location>
        <begin position="156"/>
        <end position="319"/>
    </location>
</feature>
<dbReference type="Gene3D" id="2.40.240.50">
    <property type="entry name" value="Barwin-like endoglucanases"/>
    <property type="match status" value="1"/>
</dbReference>
<dbReference type="PANTHER" id="PTHR30124:SF0">
    <property type="entry name" value="MEMBRANE-BOUND LYTIC MUREIN TRANSGLYCOSYLASE A"/>
    <property type="match status" value="1"/>
</dbReference>
<organism evidence="9 10">
    <name type="scientific">Novosphingobium flavum</name>
    <dbReference type="NCBI Taxonomy" id="1778672"/>
    <lineage>
        <taxon>Bacteria</taxon>
        <taxon>Pseudomonadati</taxon>
        <taxon>Pseudomonadota</taxon>
        <taxon>Alphaproteobacteria</taxon>
        <taxon>Sphingomonadales</taxon>
        <taxon>Sphingomonadaceae</taxon>
        <taxon>Novosphingobium</taxon>
    </lineage>
</organism>
<feature type="signal peptide" evidence="7">
    <location>
        <begin position="1"/>
        <end position="23"/>
    </location>
</feature>
<dbReference type="CDD" id="cd14485">
    <property type="entry name" value="mltA_like_LT_A"/>
    <property type="match status" value="1"/>
</dbReference>
<reference evidence="9 10" key="1">
    <citation type="submission" date="2020-08" db="EMBL/GenBank/DDBJ databases">
        <title>The genome sequence of type strain Novosphingobium flavum NBRC 111647.</title>
        <authorList>
            <person name="Liu Y."/>
        </authorList>
    </citation>
    <scope>NUCLEOTIDE SEQUENCE [LARGE SCALE GENOMIC DNA]</scope>
    <source>
        <strain evidence="9 10">NBRC 111647</strain>
    </source>
</reference>
<protein>
    <recommendedName>
        <fullName evidence="2">peptidoglycan lytic exotransglycosylase</fullName>
        <ecNumber evidence="2">4.2.2.n1</ecNumber>
    </recommendedName>
    <alternativeName>
        <fullName evidence="5">Murein hydrolase A</fullName>
    </alternativeName>
</protein>
<dbReference type="CDD" id="cd14668">
    <property type="entry name" value="mlta_B"/>
    <property type="match status" value="1"/>
</dbReference>
<evidence type="ECO:0000256" key="5">
    <source>
        <dbReference type="ARBA" id="ARBA00030918"/>
    </source>
</evidence>
<dbReference type="GO" id="GO:0071555">
    <property type="term" value="P:cell wall organization"/>
    <property type="evidence" value="ECO:0007669"/>
    <property type="project" value="UniProtKB-KW"/>
</dbReference>
<dbReference type="SMART" id="SM00925">
    <property type="entry name" value="MltA"/>
    <property type="match status" value="1"/>
</dbReference>
<comment type="caution">
    <text evidence="9">The sequence shown here is derived from an EMBL/GenBank/DDBJ whole genome shotgun (WGS) entry which is preliminary data.</text>
</comment>
<evidence type="ECO:0000256" key="6">
    <source>
        <dbReference type="SAM" id="MobiDB-lite"/>
    </source>
</evidence>
<accession>A0A7X1FU91</accession>
<evidence type="ECO:0000313" key="9">
    <source>
        <dbReference type="EMBL" id="MBC2666939.1"/>
    </source>
</evidence>
<dbReference type="SUPFAM" id="SSF50685">
    <property type="entry name" value="Barwin-like endoglucanases"/>
    <property type="match status" value="1"/>
</dbReference>
<dbReference type="EMBL" id="JACLAW010000013">
    <property type="protein sequence ID" value="MBC2666939.1"/>
    <property type="molecule type" value="Genomic_DNA"/>
</dbReference>
<keyword evidence="4" id="KW-0961">Cell wall biogenesis/degradation</keyword>
<dbReference type="GO" id="GO:0004553">
    <property type="term" value="F:hydrolase activity, hydrolyzing O-glycosyl compounds"/>
    <property type="evidence" value="ECO:0007669"/>
    <property type="project" value="InterPro"/>
</dbReference>
<dbReference type="Pfam" id="PF06725">
    <property type="entry name" value="3D"/>
    <property type="match status" value="1"/>
</dbReference>
<evidence type="ECO:0000256" key="7">
    <source>
        <dbReference type="SAM" id="SignalP"/>
    </source>
</evidence>
<evidence type="ECO:0000256" key="2">
    <source>
        <dbReference type="ARBA" id="ARBA00012587"/>
    </source>
</evidence>
<dbReference type="InterPro" id="IPR026044">
    <property type="entry name" value="MltA"/>
</dbReference>
<dbReference type="GO" id="GO:0009253">
    <property type="term" value="P:peptidoglycan catabolic process"/>
    <property type="evidence" value="ECO:0007669"/>
    <property type="project" value="TreeGrafter"/>
</dbReference>
<proteinExistence type="predicted"/>
<comment type="catalytic activity">
    <reaction evidence="1">
        <text>Exolytic cleavage of the (1-&gt;4)-beta-glycosidic linkage between N-acetylmuramic acid (MurNAc) and N-acetylglucosamine (GlcNAc) residues in peptidoglycan, from either the reducing or the non-reducing ends of the peptidoglycan chains, with concomitant formation of a 1,6-anhydrobond in the MurNAc residue.</text>
        <dbReference type="EC" id="4.2.2.n1"/>
    </reaction>
</comment>
<name>A0A7X1FU91_9SPHN</name>
<dbReference type="Pfam" id="PF03562">
    <property type="entry name" value="MltA"/>
    <property type="match status" value="1"/>
</dbReference>